<evidence type="ECO:0000313" key="2">
    <source>
        <dbReference type="EMBL" id="MFD1187777.1"/>
    </source>
</evidence>
<dbReference type="Proteomes" id="UP001597094">
    <property type="component" value="Unassembled WGS sequence"/>
</dbReference>
<sequence length="136" mass="15180">MKSKKWSYVLSGMLLCAGIATSTPVKAQNTPAATVSTTPKKYSEQQKVEHLIQFVSKMEGATFIRNSSKHSCREAAAHLESKWEKHKDDIQTARDFVNELASKSGMTGEPYKIQFADGTVKTSNQVLMQELQQLEQ</sequence>
<evidence type="ECO:0000256" key="1">
    <source>
        <dbReference type="SAM" id="SignalP"/>
    </source>
</evidence>
<proteinExistence type="predicted"/>
<feature type="signal peptide" evidence="1">
    <location>
        <begin position="1"/>
        <end position="27"/>
    </location>
</feature>
<dbReference type="InterPro" id="IPR035242">
    <property type="entry name" value="DUF5329"/>
</dbReference>
<gene>
    <name evidence="2" type="ORF">ACFQ2O_16295</name>
</gene>
<accession>A0ABW3SSC4</accession>
<name>A0ABW3SSC4_9BACT</name>
<keyword evidence="3" id="KW-1185">Reference proteome</keyword>
<organism evidence="2 3">
    <name type="scientific">Pontibacter rugosus</name>
    <dbReference type="NCBI Taxonomy" id="1745966"/>
    <lineage>
        <taxon>Bacteria</taxon>
        <taxon>Pseudomonadati</taxon>
        <taxon>Bacteroidota</taxon>
        <taxon>Cytophagia</taxon>
        <taxon>Cytophagales</taxon>
        <taxon>Hymenobacteraceae</taxon>
        <taxon>Pontibacter</taxon>
    </lineage>
</organism>
<dbReference type="RefSeq" id="WP_377530056.1">
    <property type="nucleotide sequence ID" value="NZ_JBHTLD010000174.1"/>
</dbReference>
<dbReference type="EMBL" id="JBHTLD010000174">
    <property type="protein sequence ID" value="MFD1187777.1"/>
    <property type="molecule type" value="Genomic_DNA"/>
</dbReference>
<feature type="chain" id="PRO_5046754410" evidence="1">
    <location>
        <begin position="28"/>
        <end position="136"/>
    </location>
</feature>
<reference evidence="3" key="1">
    <citation type="journal article" date="2019" name="Int. J. Syst. Evol. Microbiol.">
        <title>The Global Catalogue of Microorganisms (GCM) 10K type strain sequencing project: providing services to taxonomists for standard genome sequencing and annotation.</title>
        <authorList>
            <consortium name="The Broad Institute Genomics Platform"/>
            <consortium name="The Broad Institute Genome Sequencing Center for Infectious Disease"/>
            <person name="Wu L."/>
            <person name="Ma J."/>
        </authorList>
    </citation>
    <scope>NUCLEOTIDE SEQUENCE [LARGE SCALE GENOMIC DNA]</scope>
    <source>
        <strain evidence="3">JCM 31319</strain>
    </source>
</reference>
<comment type="caution">
    <text evidence="2">The sequence shown here is derived from an EMBL/GenBank/DDBJ whole genome shotgun (WGS) entry which is preliminary data.</text>
</comment>
<dbReference type="Pfam" id="PF17263">
    <property type="entry name" value="DUF5329"/>
    <property type="match status" value="1"/>
</dbReference>
<keyword evidence="1" id="KW-0732">Signal</keyword>
<protein>
    <submittedName>
        <fullName evidence="2">DUF5329 family protein</fullName>
    </submittedName>
</protein>
<evidence type="ECO:0000313" key="3">
    <source>
        <dbReference type="Proteomes" id="UP001597094"/>
    </source>
</evidence>